<dbReference type="AlphaFoldDB" id="A0A8J2WYA5"/>
<evidence type="ECO:0000256" key="3">
    <source>
        <dbReference type="ARBA" id="ARBA00022801"/>
    </source>
</evidence>
<dbReference type="InterPro" id="IPR006085">
    <property type="entry name" value="XPG_DNA_repair_N"/>
</dbReference>
<keyword evidence="1" id="KW-0597">Phosphoprotein</keyword>
<dbReference type="Pfam" id="PF00867">
    <property type="entry name" value="XPG_I"/>
    <property type="match status" value="1"/>
</dbReference>
<dbReference type="InterPro" id="IPR006084">
    <property type="entry name" value="XPG/Rad2"/>
</dbReference>
<accession>A0A8J2WYA5</accession>
<evidence type="ECO:0000259" key="6">
    <source>
        <dbReference type="SMART" id="SM00485"/>
    </source>
</evidence>
<dbReference type="SMART" id="SM00485">
    <property type="entry name" value="XPGN"/>
    <property type="match status" value="1"/>
</dbReference>
<dbReference type="InterPro" id="IPR029060">
    <property type="entry name" value="PIN-like_dom_sf"/>
</dbReference>
<dbReference type="PRINTS" id="PR00853">
    <property type="entry name" value="XPGRADSUPER"/>
</dbReference>
<keyword evidence="8" id="KW-1185">Reference proteome</keyword>
<sequence length="319" mass="34530">MGVNGLWPALDQGSKPVTAEDLRGKVLAVDLSIWLVEACTSKLLKTEHKHPHLFLTLSRASFLLRHGALPIVVVEGARHPRKRWKSDRPDPGRAALAAWSRQAARLLRALGVPTLVAAGEAEACCARLTAAGVADGVVTEDGDALLYGATRVIRGATVDGLQRLTARVYDAAALPWSRRELVALGLLCGTDLDAGARGVGPVRAAAFVASRRGAETDALDALRRWRDEDGDDSVVDLCDDDDDDADDGEIAAYCAAHKWPPEDLVATYLADEPMPRRAFRWRRPSVDALAFANAERCVHGFHARPSLRYVLARVARLVD</sequence>
<evidence type="ECO:0000256" key="4">
    <source>
        <dbReference type="ARBA" id="ARBA00023128"/>
    </source>
</evidence>
<feature type="domain" description="XPG N-terminal" evidence="6">
    <location>
        <begin position="1"/>
        <end position="96"/>
    </location>
</feature>
<dbReference type="InterPro" id="IPR006086">
    <property type="entry name" value="XPG-I_dom"/>
</dbReference>
<proteinExistence type="predicted"/>
<keyword evidence="4" id="KW-0496">Mitochondrion</keyword>
<dbReference type="OrthoDB" id="44928at2759"/>
<evidence type="ECO:0000313" key="8">
    <source>
        <dbReference type="Proteomes" id="UP000789595"/>
    </source>
</evidence>
<evidence type="ECO:0008006" key="9">
    <source>
        <dbReference type="Google" id="ProtNLM"/>
    </source>
</evidence>
<dbReference type="EMBL" id="CAKKNE010000001">
    <property type="protein sequence ID" value="CAH0366536.1"/>
    <property type="molecule type" value="Genomic_DNA"/>
</dbReference>
<evidence type="ECO:0000256" key="2">
    <source>
        <dbReference type="ARBA" id="ARBA00022722"/>
    </source>
</evidence>
<reference evidence="7" key="1">
    <citation type="submission" date="2021-11" db="EMBL/GenBank/DDBJ databases">
        <authorList>
            <consortium name="Genoscope - CEA"/>
            <person name="William W."/>
        </authorList>
    </citation>
    <scope>NUCLEOTIDE SEQUENCE</scope>
</reference>
<keyword evidence="3" id="KW-0378">Hydrolase</keyword>
<dbReference type="Pfam" id="PF00752">
    <property type="entry name" value="XPG_N"/>
    <property type="match status" value="1"/>
</dbReference>
<dbReference type="SUPFAM" id="SSF88723">
    <property type="entry name" value="PIN domain-like"/>
    <property type="match status" value="1"/>
</dbReference>
<organism evidence="7 8">
    <name type="scientific">Pelagomonas calceolata</name>
    <dbReference type="NCBI Taxonomy" id="35677"/>
    <lineage>
        <taxon>Eukaryota</taxon>
        <taxon>Sar</taxon>
        <taxon>Stramenopiles</taxon>
        <taxon>Ochrophyta</taxon>
        <taxon>Pelagophyceae</taxon>
        <taxon>Pelagomonadales</taxon>
        <taxon>Pelagomonadaceae</taxon>
        <taxon>Pelagomonas</taxon>
    </lineage>
</organism>
<evidence type="ECO:0000313" key="7">
    <source>
        <dbReference type="EMBL" id="CAH0366536.1"/>
    </source>
</evidence>
<dbReference type="InterPro" id="IPR036279">
    <property type="entry name" value="5-3_exonuclease_C_sf"/>
</dbReference>
<dbReference type="SMART" id="SM00484">
    <property type="entry name" value="XPGI"/>
    <property type="match status" value="1"/>
</dbReference>
<dbReference type="PANTHER" id="PTHR11081">
    <property type="entry name" value="FLAP ENDONUCLEASE FAMILY MEMBER"/>
    <property type="match status" value="1"/>
</dbReference>
<protein>
    <recommendedName>
        <fullName evidence="9">XPG-I domain-containing protein</fullName>
    </recommendedName>
</protein>
<dbReference type="GO" id="GO:0017108">
    <property type="term" value="F:5'-flap endonuclease activity"/>
    <property type="evidence" value="ECO:0007669"/>
    <property type="project" value="TreeGrafter"/>
</dbReference>
<dbReference type="Proteomes" id="UP000789595">
    <property type="component" value="Unassembled WGS sequence"/>
</dbReference>
<dbReference type="Gene3D" id="3.40.50.1010">
    <property type="entry name" value="5'-nuclease"/>
    <property type="match status" value="2"/>
</dbReference>
<dbReference type="Gene3D" id="1.10.150.20">
    <property type="entry name" value="5' to 3' exonuclease, C-terminal subdomain"/>
    <property type="match status" value="1"/>
</dbReference>
<name>A0A8J2WYA5_9STRA</name>
<comment type="caution">
    <text evidence="7">The sequence shown here is derived from an EMBL/GenBank/DDBJ whole genome shotgun (WGS) entry which is preliminary data.</text>
</comment>
<gene>
    <name evidence="7" type="ORF">PECAL_1P30330</name>
</gene>
<dbReference type="SUPFAM" id="SSF47807">
    <property type="entry name" value="5' to 3' exonuclease, C-terminal subdomain"/>
    <property type="match status" value="1"/>
</dbReference>
<evidence type="ECO:0000259" key="5">
    <source>
        <dbReference type="SMART" id="SM00484"/>
    </source>
</evidence>
<feature type="domain" description="XPG-I" evidence="5">
    <location>
        <begin position="108"/>
        <end position="182"/>
    </location>
</feature>
<keyword evidence="2" id="KW-0540">Nuclease</keyword>
<evidence type="ECO:0000256" key="1">
    <source>
        <dbReference type="ARBA" id="ARBA00022553"/>
    </source>
</evidence>
<dbReference type="PANTHER" id="PTHR11081:SF59">
    <property type="entry name" value="FI23547P1"/>
    <property type="match status" value="1"/>
</dbReference>